<sequence length="68" mass="7943">MILKKKLKKLGLRSIFFILIVTISLSVYVLTSDLKLRNIGFQRNQPQYIVPFSLEDLNGNMRDISEWS</sequence>
<keyword evidence="1" id="KW-0472">Membrane</keyword>
<protein>
    <submittedName>
        <fullName evidence="2">Uncharacterized protein</fullName>
    </submittedName>
</protein>
<organism evidence="2">
    <name type="scientific">marine metagenome</name>
    <dbReference type="NCBI Taxonomy" id="408172"/>
    <lineage>
        <taxon>unclassified sequences</taxon>
        <taxon>metagenomes</taxon>
        <taxon>ecological metagenomes</taxon>
    </lineage>
</organism>
<proteinExistence type="predicted"/>
<feature type="transmembrane region" description="Helical" evidence="1">
    <location>
        <begin position="12"/>
        <end position="31"/>
    </location>
</feature>
<dbReference type="EMBL" id="UINC01017526">
    <property type="protein sequence ID" value="SVA72753.1"/>
    <property type="molecule type" value="Genomic_DNA"/>
</dbReference>
<name>A0A381Y8E0_9ZZZZ</name>
<feature type="non-terminal residue" evidence="2">
    <location>
        <position position="68"/>
    </location>
</feature>
<gene>
    <name evidence="2" type="ORF">METZ01_LOCUS125607</name>
</gene>
<keyword evidence="1" id="KW-1133">Transmembrane helix</keyword>
<keyword evidence="1" id="KW-0812">Transmembrane</keyword>
<accession>A0A381Y8E0</accession>
<dbReference type="AlphaFoldDB" id="A0A381Y8E0"/>
<evidence type="ECO:0000313" key="2">
    <source>
        <dbReference type="EMBL" id="SVA72753.1"/>
    </source>
</evidence>
<reference evidence="2" key="1">
    <citation type="submission" date="2018-05" db="EMBL/GenBank/DDBJ databases">
        <authorList>
            <person name="Lanie J.A."/>
            <person name="Ng W.-L."/>
            <person name="Kazmierczak K.M."/>
            <person name="Andrzejewski T.M."/>
            <person name="Davidsen T.M."/>
            <person name="Wayne K.J."/>
            <person name="Tettelin H."/>
            <person name="Glass J.I."/>
            <person name="Rusch D."/>
            <person name="Podicherti R."/>
            <person name="Tsui H.-C.T."/>
            <person name="Winkler M.E."/>
        </authorList>
    </citation>
    <scope>NUCLEOTIDE SEQUENCE</scope>
</reference>
<evidence type="ECO:0000256" key="1">
    <source>
        <dbReference type="SAM" id="Phobius"/>
    </source>
</evidence>